<organism evidence="1 2">
    <name type="scientific">Allorhodopirellula heiligendammensis</name>
    <dbReference type="NCBI Taxonomy" id="2714739"/>
    <lineage>
        <taxon>Bacteria</taxon>
        <taxon>Pseudomonadati</taxon>
        <taxon>Planctomycetota</taxon>
        <taxon>Planctomycetia</taxon>
        <taxon>Pirellulales</taxon>
        <taxon>Pirellulaceae</taxon>
        <taxon>Allorhodopirellula</taxon>
    </lineage>
</organism>
<sequence>MKATLIVLVAIAMLSLWWFWPQKVTLSPSEYDIAMALYRVCNQSSNEGLAQVEALLVADKAAHDAGDESPLAPIIATAKAGDWQTAAKACRRVLDDQIVR</sequence>
<proteinExistence type="predicted"/>
<reference evidence="1 2" key="1">
    <citation type="journal article" date="2020" name="Antonie Van Leeuwenhoek">
        <title>Rhodopirellula heiligendammensis sp. nov., Rhodopirellula pilleata sp. nov., and Rhodopirellula solitaria sp. nov. isolated from natural or artificial marine surfaces in Northern Germany and California, USA, and emended description of the genus Rhodopirellula.</title>
        <authorList>
            <person name="Kallscheuer N."/>
            <person name="Wiegand S."/>
            <person name="Jogler M."/>
            <person name="Boedeker C."/>
            <person name="Peeters S.H."/>
            <person name="Rast P."/>
            <person name="Heuer A."/>
            <person name="Jetten M.S.M."/>
            <person name="Rohde M."/>
            <person name="Jogler C."/>
        </authorList>
    </citation>
    <scope>NUCLEOTIDE SEQUENCE [LARGE SCALE GENOMIC DNA]</scope>
    <source>
        <strain evidence="1 2">Poly21</strain>
    </source>
</reference>
<dbReference type="AlphaFoldDB" id="A0A5C6BUX8"/>
<dbReference type="EMBL" id="SJPU01000002">
    <property type="protein sequence ID" value="TWU15251.1"/>
    <property type="molecule type" value="Genomic_DNA"/>
</dbReference>
<evidence type="ECO:0000313" key="2">
    <source>
        <dbReference type="Proteomes" id="UP000319908"/>
    </source>
</evidence>
<keyword evidence="2" id="KW-1185">Reference proteome</keyword>
<dbReference type="Proteomes" id="UP000319908">
    <property type="component" value="Unassembled WGS sequence"/>
</dbReference>
<comment type="caution">
    <text evidence="1">The sequence shown here is derived from an EMBL/GenBank/DDBJ whole genome shotgun (WGS) entry which is preliminary data.</text>
</comment>
<gene>
    <name evidence="1" type="ORF">Poly21_24450</name>
</gene>
<evidence type="ECO:0000313" key="1">
    <source>
        <dbReference type="EMBL" id="TWU15251.1"/>
    </source>
</evidence>
<name>A0A5C6BUX8_9BACT</name>
<dbReference type="RefSeq" id="WP_302118687.1">
    <property type="nucleotide sequence ID" value="NZ_SJPU01000002.1"/>
</dbReference>
<accession>A0A5C6BUX8</accession>
<protein>
    <submittedName>
        <fullName evidence="1">Uncharacterized protein</fullName>
    </submittedName>
</protein>